<organism evidence="2 3">
    <name type="scientific">Microthyrium microscopicum</name>
    <dbReference type="NCBI Taxonomy" id="703497"/>
    <lineage>
        <taxon>Eukaryota</taxon>
        <taxon>Fungi</taxon>
        <taxon>Dikarya</taxon>
        <taxon>Ascomycota</taxon>
        <taxon>Pezizomycotina</taxon>
        <taxon>Dothideomycetes</taxon>
        <taxon>Dothideomycetes incertae sedis</taxon>
        <taxon>Microthyriales</taxon>
        <taxon>Microthyriaceae</taxon>
        <taxon>Microthyrium</taxon>
    </lineage>
</organism>
<evidence type="ECO:0000313" key="2">
    <source>
        <dbReference type="EMBL" id="KAF2672187.1"/>
    </source>
</evidence>
<dbReference type="EMBL" id="MU004232">
    <property type="protein sequence ID" value="KAF2672187.1"/>
    <property type="molecule type" value="Genomic_DNA"/>
</dbReference>
<keyword evidence="3" id="KW-1185">Reference proteome</keyword>
<evidence type="ECO:0000256" key="1">
    <source>
        <dbReference type="SAM" id="Phobius"/>
    </source>
</evidence>
<protein>
    <submittedName>
        <fullName evidence="2">Uncharacterized protein</fullName>
    </submittedName>
</protein>
<accession>A0A6A6UL53</accession>
<dbReference type="OrthoDB" id="426718at2759"/>
<dbReference type="InterPro" id="IPR021838">
    <property type="entry name" value="DUF3431"/>
</dbReference>
<dbReference type="PANTHER" id="PTHR37490">
    <property type="entry name" value="EXPRESSED PROTEIN"/>
    <property type="match status" value="1"/>
</dbReference>
<keyword evidence="1" id="KW-0472">Membrane</keyword>
<keyword evidence="1" id="KW-0812">Transmembrane</keyword>
<sequence length="370" mass="43640">MWTATSSRTFRSRQLRRFLLTYLTAVLIPLLFILGVHLKNIRWYYNDTLKQTALTESILSQYKRSHNVSHTLVMGRTRKDDLSWISRELPDINTAIYSVDDLHAPLHTRANKGHEAMPYLSYIIDNYYNLPDVVLFFHPHQKATHNNLVLDRDTAKTILQMDLEQVYRDGYANTRCERVPGCPAWLRFDLPEEKLNRYERKEEEFLTSKLWRDLYQGATPPASIGQSCCAQLAVSRNAIRARPLSSYVHYRDWLMSTPLEDGISGRIFEHSWQYMLGGVAEFCPTELDCLYRNYGMLFRSAEDLKDYQNKLWRKAHWSWRFWQNSAALENELNLRKIEAFKRGYLRKRAEAATPFAFDHSAFQRKIPLRL</sequence>
<reference evidence="2" key="1">
    <citation type="journal article" date="2020" name="Stud. Mycol.">
        <title>101 Dothideomycetes genomes: a test case for predicting lifestyles and emergence of pathogens.</title>
        <authorList>
            <person name="Haridas S."/>
            <person name="Albert R."/>
            <person name="Binder M."/>
            <person name="Bloem J."/>
            <person name="Labutti K."/>
            <person name="Salamov A."/>
            <person name="Andreopoulos B."/>
            <person name="Baker S."/>
            <person name="Barry K."/>
            <person name="Bills G."/>
            <person name="Bluhm B."/>
            <person name="Cannon C."/>
            <person name="Castanera R."/>
            <person name="Culley D."/>
            <person name="Daum C."/>
            <person name="Ezra D."/>
            <person name="Gonzalez J."/>
            <person name="Henrissat B."/>
            <person name="Kuo A."/>
            <person name="Liang C."/>
            <person name="Lipzen A."/>
            <person name="Lutzoni F."/>
            <person name="Magnuson J."/>
            <person name="Mondo S."/>
            <person name="Nolan M."/>
            <person name="Ohm R."/>
            <person name="Pangilinan J."/>
            <person name="Park H.-J."/>
            <person name="Ramirez L."/>
            <person name="Alfaro M."/>
            <person name="Sun H."/>
            <person name="Tritt A."/>
            <person name="Yoshinaga Y."/>
            <person name="Zwiers L.-H."/>
            <person name="Turgeon B."/>
            <person name="Goodwin S."/>
            <person name="Spatafora J."/>
            <person name="Crous P."/>
            <person name="Grigoriev I."/>
        </authorList>
    </citation>
    <scope>NUCLEOTIDE SEQUENCE</scope>
    <source>
        <strain evidence="2">CBS 115976</strain>
    </source>
</reference>
<name>A0A6A6UL53_9PEZI</name>
<proteinExistence type="predicted"/>
<keyword evidence="1" id="KW-1133">Transmembrane helix</keyword>
<dbReference type="Pfam" id="PF11913">
    <property type="entry name" value="DUF3431"/>
    <property type="match status" value="1"/>
</dbReference>
<feature type="transmembrane region" description="Helical" evidence="1">
    <location>
        <begin position="18"/>
        <end position="38"/>
    </location>
</feature>
<evidence type="ECO:0000313" key="3">
    <source>
        <dbReference type="Proteomes" id="UP000799302"/>
    </source>
</evidence>
<dbReference type="PANTHER" id="PTHR37490:SF3">
    <property type="entry name" value="DUF3431 DOMAIN CONTAINING PROTEIN"/>
    <property type="match status" value="1"/>
</dbReference>
<dbReference type="AlphaFoldDB" id="A0A6A6UL53"/>
<dbReference type="Proteomes" id="UP000799302">
    <property type="component" value="Unassembled WGS sequence"/>
</dbReference>
<gene>
    <name evidence="2" type="ORF">BT63DRAFT_190955</name>
</gene>